<evidence type="ECO:0000313" key="1">
    <source>
        <dbReference type="EMBL" id="MFM9653007.1"/>
    </source>
</evidence>
<dbReference type="RefSeq" id="WP_369276836.1">
    <property type="nucleotide sequence ID" value="NZ_JBJVMW010000038.1"/>
</dbReference>
<comment type="caution">
    <text evidence="1">The sequence shown here is derived from an EMBL/GenBank/DDBJ whole genome shotgun (WGS) entry which is preliminary data.</text>
</comment>
<evidence type="ECO:0000313" key="2">
    <source>
        <dbReference type="Proteomes" id="UP001631993"/>
    </source>
</evidence>
<name>A0ABW9IYN5_STRGJ</name>
<sequence>MARTPHVVPTQPDESIAFTARAWSLKGRLPVRAQVEWAPS</sequence>
<reference evidence="1 2" key="1">
    <citation type="submission" date="2024-12" db="EMBL/GenBank/DDBJ databases">
        <title>Forecasting of Potato common scab and diversities of Pathogenic streptomyces spp. in china.</title>
        <authorList>
            <person name="Handique U."/>
            <person name="Wu J."/>
        </authorList>
    </citation>
    <scope>NUCLEOTIDE SEQUENCE [LARGE SCALE GENOMIC DNA]</scope>
    <source>
        <strain evidence="1 2">ZRIMU1585</strain>
    </source>
</reference>
<proteinExistence type="predicted"/>
<accession>A0ABW9IYN5</accession>
<organism evidence="1 2">
    <name type="scientific">Streptomyces galilaeus</name>
    <dbReference type="NCBI Taxonomy" id="33899"/>
    <lineage>
        <taxon>Bacteria</taxon>
        <taxon>Bacillati</taxon>
        <taxon>Actinomycetota</taxon>
        <taxon>Actinomycetes</taxon>
        <taxon>Kitasatosporales</taxon>
        <taxon>Streptomycetaceae</taxon>
        <taxon>Streptomyces</taxon>
    </lineage>
</organism>
<gene>
    <name evidence="1" type="ORF">ACKI1S_43775</name>
</gene>
<protein>
    <submittedName>
        <fullName evidence="1">Uncharacterized protein</fullName>
    </submittedName>
</protein>
<dbReference type="Proteomes" id="UP001631993">
    <property type="component" value="Unassembled WGS sequence"/>
</dbReference>
<dbReference type="EMBL" id="JBJVNE010000037">
    <property type="protein sequence ID" value="MFM9653007.1"/>
    <property type="molecule type" value="Genomic_DNA"/>
</dbReference>
<keyword evidence="2" id="KW-1185">Reference proteome</keyword>